<feature type="repeat" description="WD" evidence="3">
    <location>
        <begin position="1431"/>
        <end position="1472"/>
    </location>
</feature>
<keyword evidence="2" id="KW-0677">Repeat</keyword>
<dbReference type="SUPFAM" id="SSF50998">
    <property type="entry name" value="Quinoprotein alcohol dehydrogenase-like"/>
    <property type="match status" value="1"/>
</dbReference>
<feature type="repeat" description="WD" evidence="3">
    <location>
        <begin position="1129"/>
        <end position="1170"/>
    </location>
</feature>
<evidence type="ECO:0000256" key="3">
    <source>
        <dbReference type="PROSITE-ProRule" id="PRU00221"/>
    </source>
</evidence>
<dbReference type="Pfam" id="PF00400">
    <property type="entry name" value="WD40"/>
    <property type="match status" value="14"/>
</dbReference>
<comment type="caution">
    <text evidence="6">The sequence shown here is derived from an EMBL/GenBank/DDBJ whole genome shotgun (WGS) entry which is preliminary data.</text>
</comment>
<dbReference type="InterPro" id="IPR056884">
    <property type="entry name" value="NPHP3-like_N"/>
</dbReference>
<dbReference type="InterPro" id="IPR015943">
    <property type="entry name" value="WD40/YVTN_repeat-like_dom_sf"/>
</dbReference>
<feature type="repeat" description="WD" evidence="3">
    <location>
        <begin position="964"/>
        <end position="998"/>
    </location>
</feature>
<dbReference type="Gene3D" id="3.40.50.300">
    <property type="entry name" value="P-loop containing nucleotide triphosphate hydrolases"/>
    <property type="match status" value="1"/>
</dbReference>
<protein>
    <recommendedName>
        <fullName evidence="5">Nephrocystin 3-like N-terminal domain-containing protein</fullName>
    </recommendedName>
</protein>
<feature type="repeat" description="WD" evidence="3">
    <location>
        <begin position="1000"/>
        <end position="1041"/>
    </location>
</feature>
<feature type="repeat" description="WD" evidence="3">
    <location>
        <begin position="1301"/>
        <end position="1343"/>
    </location>
</feature>
<dbReference type="Proteomes" id="UP000541558">
    <property type="component" value="Unassembled WGS sequence"/>
</dbReference>
<gene>
    <name evidence="6" type="ORF">D9611_010598</name>
</gene>
<dbReference type="InterPro" id="IPR019775">
    <property type="entry name" value="WD40_repeat_CS"/>
</dbReference>
<dbReference type="PROSITE" id="PS00678">
    <property type="entry name" value="WD_REPEATS_1"/>
    <property type="match status" value="9"/>
</dbReference>
<evidence type="ECO:0000256" key="2">
    <source>
        <dbReference type="ARBA" id="ARBA00022737"/>
    </source>
</evidence>
<reference evidence="6 7" key="1">
    <citation type="journal article" date="2020" name="ISME J.">
        <title>Uncovering the hidden diversity of litter-decomposition mechanisms in mushroom-forming fungi.</title>
        <authorList>
            <person name="Floudas D."/>
            <person name="Bentzer J."/>
            <person name="Ahren D."/>
            <person name="Johansson T."/>
            <person name="Persson P."/>
            <person name="Tunlid A."/>
        </authorList>
    </citation>
    <scope>NUCLEOTIDE SEQUENCE [LARGE SCALE GENOMIC DNA]</scope>
    <source>
        <strain evidence="6 7">CBS 175.51</strain>
    </source>
</reference>
<feature type="compositionally biased region" description="Polar residues" evidence="4">
    <location>
        <begin position="18"/>
        <end position="50"/>
    </location>
</feature>
<dbReference type="PRINTS" id="PR00320">
    <property type="entry name" value="GPROTEINBRPT"/>
</dbReference>
<evidence type="ECO:0000259" key="5">
    <source>
        <dbReference type="Pfam" id="PF24883"/>
    </source>
</evidence>
<feature type="region of interest" description="Disordered" evidence="4">
    <location>
        <begin position="106"/>
        <end position="129"/>
    </location>
</feature>
<dbReference type="SUPFAM" id="SSF50978">
    <property type="entry name" value="WD40 repeat-like"/>
    <property type="match status" value="1"/>
</dbReference>
<feature type="repeat" description="WD" evidence="3">
    <location>
        <begin position="1345"/>
        <end position="1386"/>
    </location>
</feature>
<dbReference type="InterPro" id="IPR011047">
    <property type="entry name" value="Quinoprotein_ADH-like_sf"/>
</dbReference>
<evidence type="ECO:0000313" key="7">
    <source>
        <dbReference type="Proteomes" id="UP000541558"/>
    </source>
</evidence>
<dbReference type="SMART" id="SM00320">
    <property type="entry name" value="WD40"/>
    <property type="match status" value="14"/>
</dbReference>
<dbReference type="CDD" id="cd00200">
    <property type="entry name" value="WD40"/>
    <property type="match status" value="2"/>
</dbReference>
<dbReference type="PROSITE" id="PS50294">
    <property type="entry name" value="WD_REPEATS_REGION"/>
    <property type="match status" value="13"/>
</dbReference>
<dbReference type="InterPro" id="IPR050349">
    <property type="entry name" value="WD_LIS1/nudF_dynein_reg"/>
</dbReference>
<dbReference type="InterPro" id="IPR020472">
    <property type="entry name" value="WD40_PAC1"/>
</dbReference>
<feature type="region of interest" description="Disordered" evidence="4">
    <location>
        <begin position="74"/>
        <end position="94"/>
    </location>
</feature>
<dbReference type="EMBL" id="JAACJK010000116">
    <property type="protein sequence ID" value="KAF5330175.1"/>
    <property type="molecule type" value="Genomic_DNA"/>
</dbReference>
<feature type="repeat" description="WD" evidence="3">
    <location>
        <begin position="1517"/>
        <end position="1550"/>
    </location>
</feature>
<dbReference type="InterPro" id="IPR036322">
    <property type="entry name" value="WD40_repeat_dom_sf"/>
</dbReference>
<dbReference type="Pfam" id="PF24883">
    <property type="entry name" value="NPHP3_N"/>
    <property type="match status" value="1"/>
</dbReference>
<organism evidence="6 7">
    <name type="scientific">Ephemerocybe angulata</name>
    <dbReference type="NCBI Taxonomy" id="980116"/>
    <lineage>
        <taxon>Eukaryota</taxon>
        <taxon>Fungi</taxon>
        <taxon>Dikarya</taxon>
        <taxon>Basidiomycota</taxon>
        <taxon>Agaricomycotina</taxon>
        <taxon>Agaricomycetes</taxon>
        <taxon>Agaricomycetidae</taxon>
        <taxon>Agaricales</taxon>
        <taxon>Agaricineae</taxon>
        <taxon>Psathyrellaceae</taxon>
        <taxon>Ephemerocybe</taxon>
    </lineage>
</organism>
<sequence>MDRLRKRDRGKRWLKDTFTFSRSPSAAPSHPNLSGPHTPQTTHRPNTTSRDAQDLQADGTLSIASSLANQTLVSEKKSSFSPPTDGLVAQPEPTWGRAAASPLPITFAKTGIPNSPGAQKIAEGTSASSVEQQSLQSHVPGLPPIPVDLGTGTAAQNHDVKQAVEGPIQDPSGRIIPFPDPSQGDTNTDHQNIDNSPSEAIIKQQSPGRKFYEGMKTTLRTIERVSDVFPPLKSTAAALLVICETIDAYGENLEEFERLLKRVEILYSIMESWPEEASQDAKDRTLVDMERILKRKVDGTRSGLERAGAVLTGQDKEDVLKLTREIELAMEIALFEATVTNERRGLQIVRGIEWLKDRSNIVEEVVDSVRNIEGAIRFIWEKELLRKLGNADGGEYTNPERGSECTPGTRLWLLCMLMAWAEDPRSPHLFWLNGLAGTGKSAVAKTLCSKLNERGLLGATHFCTVKESELRNIYLIIPTLAKILAQEHPKFGVALQQILADDGACRNPTKMQLKDQYAKLILGPAEQAFRPDEVVVLCVDALDECDDKDAIEDFIAAILSQTPTTSIKFFLTSRPERALRQPFKMSTRHKSLRLHEIDAKDVRADITLFLDNCFKRNLEIYEQYRQNWPPPEIEKIAEYSGNLFIVASTAFKYITSSNGLCVQRFQQFIERSSDLKSKGVNTLYHGILAEAFKDLEDDEATLVHSGLSLLITALKPLSVHDYGALLGTTVQNVRGAFNALHSVVQIPEDGKNDAPISIFHASFFDYITSEMLRAQRWAVVVAIAHSGTAEACFRIMDTLLRFGVSGAQTSYKSNDDQPTALSISSELAYACTAWGEHVIYGGVNDHWQSKLRGFVSGPMVLYWLEALSVVRNVQYAYNTLWRLAKMLGPTELGSLLSDIGDFVHNFHTPISHSAPHLYLSALSCYAAVKKPNQASFPEFKGVPKLHHRPLGGGHALTVNAGARIFSVAFSPDGKYFASGDSKGAVRIFNAQTGQLVVGPFTGHTGFVLSVAFSPDGRKIASGSTDNTVRVWDAQTAQPALDPFTGHIDNINSVGFSSNGRYIVSGSKDKTIRVWDAQTGQPTFDLSAIQTHTVNSVVFSPNSRYIVFGQSDNIVQVWDTQTRQPALDSFPGHTDDVCSVAFSPDGSKIVSGSNDCTIRVWDVQTGLPVSGPFKGHRDDVLSVVFSPEGRHIVSGSADGTVRVWDAQTGRRAFNPFRGHTQSVNSVAFSPDGRHIISGSDDGTIQVWDVQANQAASDCSRGHTGAVNSVAFSPDGRYIVSGSSDKTVGVWDVQTGQPAFDPYTGHSHGIQSVAFSPDGRHIVFGSDNRRAIQVWNFQTGQLLLNPLRGHENVVLSAAFSPDGRQIVSGSFDRTVRVWDAQTGKPALDPFTGHTSWVCSIAFSPNGQHIASGSQDNTVRVWDVHTGQPTLAPFKGHSNVVRSVVFSPDGKHIASGSDDRTIRLWDMQSGQLTVGPFGGHADRVKSVAFSPDGRYILSGSTDKTVRVSDVQTGKAALDPLVGHTDTVRSVVFSPDGTCVASGSHDKTIRVWKLPQALGARESQGHGFLHEYPHGCATLGDDGWLRNTDGDLLMWIPPSWNAGLYRSGVKRIIGKVATTKIELRDAVCHGEQWFRCQESPSLDPTVEGVLWPISCPQVLI</sequence>
<feature type="repeat" description="WD" evidence="3">
    <location>
        <begin position="1258"/>
        <end position="1299"/>
    </location>
</feature>
<dbReference type="Gene3D" id="2.130.10.10">
    <property type="entry name" value="YVTN repeat-like/Quinoprotein amine dehydrogenase"/>
    <property type="match status" value="5"/>
</dbReference>
<feature type="repeat" description="WD" evidence="3">
    <location>
        <begin position="1215"/>
        <end position="1256"/>
    </location>
</feature>
<feature type="repeat" description="WD" evidence="3">
    <location>
        <begin position="1043"/>
        <end position="1084"/>
    </location>
</feature>
<dbReference type="PROSITE" id="PS50082">
    <property type="entry name" value="WD_REPEATS_2"/>
    <property type="match status" value="14"/>
</dbReference>
<proteinExistence type="predicted"/>
<dbReference type="OrthoDB" id="538223at2759"/>
<feature type="region of interest" description="Disordered" evidence="4">
    <location>
        <begin position="1"/>
        <end position="56"/>
    </location>
</feature>
<dbReference type="SUPFAM" id="SSF52540">
    <property type="entry name" value="P-loop containing nucleoside triphosphate hydrolases"/>
    <property type="match status" value="1"/>
</dbReference>
<feature type="domain" description="Nephrocystin 3-like N-terminal" evidence="5">
    <location>
        <begin position="409"/>
        <end position="574"/>
    </location>
</feature>
<keyword evidence="7" id="KW-1185">Reference proteome</keyword>
<evidence type="ECO:0000256" key="1">
    <source>
        <dbReference type="ARBA" id="ARBA00022574"/>
    </source>
</evidence>
<dbReference type="InterPro" id="IPR027417">
    <property type="entry name" value="P-loop_NTPase"/>
</dbReference>
<name>A0A8H5FAV2_9AGAR</name>
<accession>A0A8H5FAV2</accession>
<dbReference type="PANTHER" id="PTHR44129">
    <property type="entry name" value="WD REPEAT-CONTAINING PROTEIN POP1"/>
    <property type="match status" value="1"/>
</dbReference>
<keyword evidence="1 3" id="KW-0853">WD repeat</keyword>
<evidence type="ECO:0000313" key="6">
    <source>
        <dbReference type="EMBL" id="KAF5330175.1"/>
    </source>
</evidence>
<feature type="repeat" description="WD" evidence="3">
    <location>
        <begin position="1172"/>
        <end position="1213"/>
    </location>
</feature>
<evidence type="ECO:0000256" key="4">
    <source>
        <dbReference type="SAM" id="MobiDB-lite"/>
    </source>
</evidence>
<feature type="repeat" description="WD" evidence="3">
    <location>
        <begin position="1388"/>
        <end position="1429"/>
    </location>
</feature>
<feature type="repeat" description="WD" evidence="3">
    <location>
        <begin position="1474"/>
        <end position="1515"/>
    </location>
</feature>
<feature type="compositionally biased region" description="Basic and acidic residues" evidence="4">
    <location>
        <begin position="1"/>
        <end position="15"/>
    </location>
</feature>
<feature type="repeat" description="WD" evidence="3">
    <location>
        <begin position="1086"/>
        <end position="1127"/>
    </location>
</feature>
<dbReference type="InterPro" id="IPR001680">
    <property type="entry name" value="WD40_rpt"/>
</dbReference>